<dbReference type="GO" id="GO:0016491">
    <property type="term" value="F:oxidoreductase activity"/>
    <property type="evidence" value="ECO:0007669"/>
    <property type="project" value="UniProtKB-KW"/>
</dbReference>
<reference evidence="4 5" key="1">
    <citation type="journal article" date="2016" name="Nat. Commun.">
        <title>Thousands of microbial genomes shed light on interconnected biogeochemical processes in an aquifer system.</title>
        <authorList>
            <person name="Anantharaman K."/>
            <person name="Brown C.T."/>
            <person name="Hug L.A."/>
            <person name="Sharon I."/>
            <person name="Castelle C.J."/>
            <person name="Probst A.J."/>
            <person name="Thomas B.C."/>
            <person name="Singh A."/>
            <person name="Wilkins M.J."/>
            <person name="Karaoz U."/>
            <person name="Brodie E.L."/>
            <person name="Williams K.H."/>
            <person name="Hubbard S.S."/>
            <person name="Banfield J.F."/>
        </authorList>
    </citation>
    <scope>NUCLEOTIDE SEQUENCE [LARGE SCALE GENOMIC DNA]</scope>
</reference>
<dbReference type="PANTHER" id="PTHR23026:SF90">
    <property type="entry name" value="IODOTYROSINE DEIODINASE 1"/>
    <property type="match status" value="1"/>
</dbReference>
<gene>
    <name evidence="4" type="ORF">A3C96_02950</name>
</gene>
<dbReference type="AlphaFoldDB" id="A0A1F7U3W0"/>
<dbReference type="NCBIfam" id="NF047509">
    <property type="entry name" value="Rv3131_FMN_oxido"/>
    <property type="match status" value="1"/>
</dbReference>
<keyword evidence="1" id="KW-0285">Flavoprotein</keyword>
<evidence type="ECO:0008006" key="6">
    <source>
        <dbReference type="Google" id="ProtNLM"/>
    </source>
</evidence>
<dbReference type="InterPro" id="IPR000415">
    <property type="entry name" value="Nitroreductase-like"/>
</dbReference>
<dbReference type="SUPFAM" id="SSF55469">
    <property type="entry name" value="FMN-dependent nitroreductase-like"/>
    <property type="match status" value="2"/>
</dbReference>
<dbReference type="InterPro" id="IPR050627">
    <property type="entry name" value="Nitroreductase/BluB"/>
</dbReference>
<evidence type="ECO:0000313" key="5">
    <source>
        <dbReference type="Proteomes" id="UP000177088"/>
    </source>
</evidence>
<evidence type="ECO:0000256" key="2">
    <source>
        <dbReference type="ARBA" id="ARBA00022643"/>
    </source>
</evidence>
<dbReference type="Gene3D" id="3.40.109.10">
    <property type="entry name" value="NADH Oxidase"/>
    <property type="match status" value="1"/>
</dbReference>
<evidence type="ECO:0000313" key="4">
    <source>
        <dbReference type="EMBL" id="OGL72946.1"/>
    </source>
</evidence>
<accession>A0A1F7U3W0</accession>
<dbReference type="EMBL" id="MGEA01000074">
    <property type="protein sequence ID" value="OGL72946.1"/>
    <property type="molecule type" value="Genomic_DNA"/>
</dbReference>
<protein>
    <recommendedName>
        <fullName evidence="6">Nitroreductase domain-containing protein</fullName>
    </recommendedName>
</protein>
<dbReference type="Proteomes" id="UP000177088">
    <property type="component" value="Unassembled WGS sequence"/>
</dbReference>
<comment type="caution">
    <text evidence="4">The sequence shown here is derived from an EMBL/GenBank/DDBJ whole genome shotgun (WGS) entry which is preliminary data.</text>
</comment>
<keyword evidence="2" id="KW-0288">FMN</keyword>
<sequence>MSANNYDAWRLEPKEFDGLPYDGRIHFLVRFAVLAPSSHNSQPWEFVVEPSAIVVRPNLARALPQSDPTGRQLYISIGCAVENICQAADYYGYQPTVTASATGPAWRISLAGTPKPAGARRPDHPALAISHRQANRTKYEARPPEQAFVQDLPQWADAVRVSVVETEPVKSKIATIVSDGLIEAMDSKPFREELSHYVLPNITKRMVGMPMSGFGMPTPPSFLAPFLVRLFNVNRLKRQEDEELLSKHTPAFVVLSTVADDIPAWFAVGRAFQRIALEAVARGMSTAPMASVIEIGDHHRELQTLLGESGRPQMFFRLGYASGPAPLSPRLPAALVLAK</sequence>
<organism evidence="4 5">
    <name type="scientific">Candidatus Uhrbacteria bacterium RIFCSPHIGHO2_02_FULL_60_10</name>
    <dbReference type="NCBI Taxonomy" id="1802392"/>
    <lineage>
        <taxon>Bacteria</taxon>
        <taxon>Candidatus Uhriibacteriota</taxon>
    </lineage>
</organism>
<keyword evidence="3" id="KW-0560">Oxidoreductase</keyword>
<proteinExistence type="predicted"/>
<name>A0A1F7U3W0_9BACT</name>
<evidence type="ECO:0000256" key="1">
    <source>
        <dbReference type="ARBA" id="ARBA00022630"/>
    </source>
</evidence>
<dbReference type="PANTHER" id="PTHR23026">
    <property type="entry name" value="NADPH NITROREDUCTASE"/>
    <property type="match status" value="1"/>
</dbReference>
<evidence type="ECO:0000256" key="3">
    <source>
        <dbReference type="ARBA" id="ARBA00023002"/>
    </source>
</evidence>